<protein>
    <submittedName>
        <fullName evidence="2">Methylmalonyl-CoA mutase cobalamin-binding subunit</fullName>
    </submittedName>
</protein>
<gene>
    <name evidence="2" type="ORF">GGQ68_004405</name>
</gene>
<dbReference type="Gene3D" id="3.40.50.280">
    <property type="entry name" value="Cobalamin-binding domain"/>
    <property type="match status" value="1"/>
</dbReference>
<organism evidence="2 3">
    <name type="scientific">Sagittula marina</name>
    <dbReference type="NCBI Taxonomy" id="943940"/>
    <lineage>
        <taxon>Bacteria</taxon>
        <taxon>Pseudomonadati</taxon>
        <taxon>Pseudomonadota</taxon>
        <taxon>Alphaproteobacteria</taxon>
        <taxon>Rhodobacterales</taxon>
        <taxon>Roseobacteraceae</taxon>
        <taxon>Sagittula</taxon>
    </lineage>
</organism>
<dbReference type="EMBL" id="JACIEJ010000015">
    <property type="protein sequence ID" value="MBB3988049.1"/>
    <property type="molecule type" value="Genomic_DNA"/>
</dbReference>
<accession>A0A7W6DZ94</accession>
<reference evidence="2 3" key="1">
    <citation type="submission" date="2020-08" db="EMBL/GenBank/DDBJ databases">
        <title>Genomic Encyclopedia of Type Strains, Phase IV (KMG-IV): sequencing the most valuable type-strain genomes for metagenomic binning, comparative biology and taxonomic classification.</title>
        <authorList>
            <person name="Goeker M."/>
        </authorList>
    </citation>
    <scope>NUCLEOTIDE SEQUENCE [LARGE SCALE GENOMIC DNA]</scope>
    <source>
        <strain evidence="2 3">DSM 102235</strain>
    </source>
</reference>
<comment type="caution">
    <text evidence="2">The sequence shown here is derived from an EMBL/GenBank/DDBJ whole genome shotgun (WGS) entry which is preliminary data.</text>
</comment>
<dbReference type="PROSITE" id="PS51332">
    <property type="entry name" value="B12_BINDING"/>
    <property type="match status" value="1"/>
</dbReference>
<evidence type="ECO:0000259" key="1">
    <source>
        <dbReference type="PROSITE" id="PS51332"/>
    </source>
</evidence>
<dbReference type="InterPro" id="IPR036724">
    <property type="entry name" value="Cobalamin-bd_sf"/>
</dbReference>
<dbReference type="GO" id="GO:0031419">
    <property type="term" value="F:cobalamin binding"/>
    <property type="evidence" value="ECO:0007669"/>
    <property type="project" value="InterPro"/>
</dbReference>
<keyword evidence="3" id="KW-1185">Reference proteome</keyword>
<dbReference type="SUPFAM" id="SSF52242">
    <property type="entry name" value="Cobalamin (vitamin B12)-binding domain"/>
    <property type="match status" value="1"/>
</dbReference>
<dbReference type="GO" id="GO:0046872">
    <property type="term" value="F:metal ion binding"/>
    <property type="evidence" value="ECO:0007669"/>
    <property type="project" value="InterPro"/>
</dbReference>
<sequence length="266" mass="29330">MNCISGGKALATNRDTAIRFLVEAALQSVAAKKHVCAPSTREEWIDKLCVEIMSESETSHRSVIAALMATGVSSEDVFQIYVPAAARRIGELWVLDKVTFVQVTIGASRLQALFHDESQSPQGKWLDRTVPLGQSILMILPETEDHTLGAFVAADQFRRHGLWVRMAIRLKPLEVVRAIEEGSFSMLGMSLASRKSVQHAEELIRFLRTTLDVCPPIVIGGKYVLDADDIEERTGADFAVKSVREAISRCKLATVNETLAMDSMSE</sequence>
<evidence type="ECO:0000313" key="3">
    <source>
        <dbReference type="Proteomes" id="UP000541426"/>
    </source>
</evidence>
<name>A0A7W6DZ94_9RHOB</name>
<dbReference type="InterPro" id="IPR006158">
    <property type="entry name" value="Cobalamin-bd"/>
</dbReference>
<dbReference type="Proteomes" id="UP000541426">
    <property type="component" value="Unassembled WGS sequence"/>
</dbReference>
<proteinExistence type="predicted"/>
<dbReference type="RefSeq" id="WP_183969570.1">
    <property type="nucleotide sequence ID" value="NZ_BAABBZ010000054.1"/>
</dbReference>
<dbReference type="AlphaFoldDB" id="A0A7W6DZ94"/>
<feature type="domain" description="B12-binding" evidence="1">
    <location>
        <begin position="133"/>
        <end position="266"/>
    </location>
</feature>
<evidence type="ECO:0000313" key="2">
    <source>
        <dbReference type="EMBL" id="MBB3988049.1"/>
    </source>
</evidence>